<dbReference type="PANTHER" id="PTHR25466">
    <property type="entry name" value="T-LYMPHOCYTE ACTIVATION ANTIGEN"/>
    <property type="match status" value="1"/>
</dbReference>
<sequence length="304" mass="34444">MKRLPRWDPIQNMFFLLLILSLGTQLHQTIALFTVTVPKDLYIVEHGSNVTLECDFYSGNYLEVEHVTATLQKVENNTSSHSTTLLKEELKGKALFHFSQVQVSDAGRYHCLIGFRTTWDYKYLTLKVKASYKKINTRVVQVPRTDEVELTCQAKGYPLAEVSWPNTNVSANTSHTETSDGLYQVTSVLRIKPPPGRNFSCEFWNANVKELTSAIIVSPGEMKSSVPPPLLLHIFIPSFIIVLMVIATMIILRKQLCRKLYSRKGDTWIPLWKHSGHVHELMGDGKSLRAVGTVDRTLSQAQKI</sequence>
<dbReference type="InParanoid" id="A0A7E6DEY1"/>
<dbReference type="GO" id="GO:0042102">
    <property type="term" value="P:positive regulation of T cell proliferation"/>
    <property type="evidence" value="ECO:0007669"/>
    <property type="project" value="TreeGrafter"/>
</dbReference>
<dbReference type="CTD" id="80380"/>
<feature type="chain" id="PRO_5028964586" evidence="12">
    <location>
        <begin position="32"/>
        <end position="304"/>
    </location>
</feature>
<evidence type="ECO:0000256" key="9">
    <source>
        <dbReference type="ARBA" id="ARBA00023180"/>
    </source>
</evidence>
<keyword evidence="4 12" id="KW-0732">Signal</keyword>
<dbReference type="RefSeq" id="XP_035877557.1">
    <property type="nucleotide sequence ID" value="XM_036021664.1"/>
</dbReference>
<gene>
    <name evidence="15" type="primary">PDCD1LG2</name>
</gene>
<dbReference type="FunCoup" id="A0A7E6DEY1">
    <property type="interactions" value="145"/>
</dbReference>
<accession>A0A7E6DEY1</accession>
<dbReference type="GO" id="GO:0007166">
    <property type="term" value="P:cell surface receptor signaling pathway"/>
    <property type="evidence" value="ECO:0007669"/>
    <property type="project" value="TreeGrafter"/>
</dbReference>
<evidence type="ECO:0000256" key="11">
    <source>
        <dbReference type="SAM" id="Phobius"/>
    </source>
</evidence>
<evidence type="ECO:0000313" key="14">
    <source>
        <dbReference type="Proteomes" id="UP000504628"/>
    </source>
</evidence>
<proteinExistence type="predicted"/>
<dbReference type="GO" id="GO:0071222">
    <property type="term" value="P:cellular response to lipopolysaccharide"/>
    <property type="evidence" value="ECO:0007669"/>
    <property type="project" value="TreeGrafter"/>
</dbReference>
<keyword evidence="2" id="KW-1003">Cell membrane</keyword>
<feature type="transmembrane region" description="Helical" evidence="11">
    <location>
        <begin position="230"/>
        <end position="252"/>
    </location>
</feature>
<keyword evidence="14" id="KW-1185">Reference proteome</keyword>
<evidence type="ECO:0000256" key="8">
    <source>
        <dbReference type="ARBA" id="ARBA00023170"/>
    </source>
</evidence>
<dbReference type="OrthoDB" id="8680608at2759"/>
<evidence type="ECO:0000256" key="7">
    <source>
        <dbReference type="ARBA" id="ARBA00023157"/>
    </source>
</evidence>
<keyword evidence="5 11" id="KW-1133">Transmembrane helix</keyword>
<evidence type="ECO:0000256" key="4">
    <source>
        <dbReference type="ARBA" id="ARBA00022729"/>
    </source>
</evidence>
<dbReference type="InterPro" id="IPR007110">
    <property type="entry name" value="Ig-like_dom"/>
</dbReference>
<name>A0A7E6DEY1_9CHIR</name>
<keyword evidence="6 11" id="KW-0472">Membrane</keyword>
<reference evidence="15" key="1">
    <citation type="submission" date="2025-08" db="UniProtKB">
        <authorList>
            <consortium name="RefSeq"/>
        </authorList>
    </citation>
    <scope>IDENTIFICATION</scope>
    <source>
        <tissue evidence="15">Muscle</tissue>
    </source>
</reference>
<keyword evidence="10" id="KW-0393">Immunoglobulin domain</keyword>
<dbReference type="InterPro" id="IPR013783">
    <property type="entry name" value="Ig-like_fold"/>
</dbReference>
<dbReference type="Proteomes" id="UP000504628">
    <property type="component" value="Chromosome 3"/>
</dbReference>
<dbReference type="GO" id="GO:0031295">
    <property type="term" value="P:T cell costimulation"/>
    <property type="evidence" value="ECO:0007669"/>
    <property type="project" value="TreeGrafter"/>
</dbReference>
<evidence type="ECO:0000256" key="6">
    <source>
        <dbReference type="ARBA" id="ARBA00023136"/>
    </source>
</evidence>
<keyword evidence="9" id="KW-0325">Glycoprotein</keyword>
<dbReference type="SMART" id="SM00409">
    <property type="entry name" value="IG"/>
    <property type="match status" value="2"/>
</dbReference>
<evidence type="ECO:0000313" key="15">
    <source>
        <dbReference type="RefSeq" id="XP_035877557.1"/>
    </source>
</evidence>
<dbReference type="SUPFAM" id="SSF48726">
    <property type="entry name" value="Immunoglobulin"/>
    <property type="match status" value="2"/>
</dbReference>
<dbReference type="InterPro" id="IPR051713">
    <property type="entry name" value="T-cell_Activation_Regulation"/>
</dbReference>
<dbReference type="Gene3D" id="2.60.40.10">
    <property type="entry name" value="Immunoglobulins"/>
    <property type="match status" value="2"/>
</dbReference>
<evidence type="ECO:0000256" key="2">
    <source>
        <dbReference type="ARBA" id="ARBA00022475"/>
    </source>
</evidence>
<dbReference type="GO" id="GO:0042130">
    <property type="term" value="P:negative regulation of T cell proliferation"/>
    <property type="evidence" value="ECO:0007669"/>
    <property type="project" value="TreeGrafter"/>
</dbReference>
<evidence type="ECO:0000256" key="5">
    <source>
        <dbReference type="ARBA" id="ARBA00022989"/>
    </source>
</evidence>
<keyword evidence="3 11" id="KW-0812">Transmembrane</keyword>
<feature type="domain" description="Ig-like" evidence="13">
    <location>
        <begin position="146"/>
        <end position="212"/>
    </location>
</feature>
<dbReference type="AlphaFoldDB" id="A0A7E6DEY1"/>
<keyword evidence="8" id="KW-0675">Receptor</keyword>
<dbReference type="GO" id="GO:0006955">
    <property type="term" value="P:immune response"/>
    <property type="evidence" value="ECO:0007669"/>
    <property type="project" value="TreeGrafter"/>
</dbReference>
<evidence type="ECO:0000256" key="12">
    <source>
        <dbReference type="SAM" id="SignalP"/>
    </source>
</evidence>
<dbReference type="GO" id="GO:0009897">
    <property type="term" value="C:external side of plasma membrane"/>
    <property type="evidence" value="ECO:0007669"/>
    <property type="project" value="TreeGrafter"/>
</dbReference>
<evidence type="ECO:0000256" key="10">
    <source>
        <dbReference type="ARBA" id="ARBA00023319"/>
    </source>
</evidence>
<keyword evidence="7" id="KW-1015">Disulfide bond</keyword>
<organism evidence="14 15">
    <name type="scientific">Phyllostomus discolor</name>
    <name type="common">pale spear-nosed bat</name>
    <dbReference type="NCBI Taxonomy" id="89673"/>
    <lineage>
        <taxon>Eukaryota</taxon>
        <taxon>Metazoa</taxon>
        <taxon>Chordata</taxon>
        <taxon>Craniata</taxon>
        <taxon>Vertebrata</taxon>
        <taxon>Euteleostomi</taxon>
        <taxon>Mammalia</taxon>
        <taxon>Eutheria</taxon>
        <taxon>Laurasiatheria</taxon>
        <taxon>Chiroptera</taxon>
        <taxon>Yangochiroptera</taxon>
        <taxon>Phyllostomidae</taxon>
        <taxon>Phyllostominae</taxon>
        <taxon>Phyllostomus</taxon>
    </lineage>
</organism>
<feature type="signal peptide" evidence="12">
    <location>
        <begin position="1"/>
        <end position="31"/>
    </location>
</feature>
<dbReference type="InterPro" id="IPR036179">
    <property type="entry name" value="Ig-like_dom_sf"/>
</dbReference>
<dbReference type="GeneID" id="114505024"/>
<protein>
    <submittedName>
        <fullName evidence="15">Programmed cell death 1 ligand 2 isoform X1</fullName>
    </submittedName>
</protein>
<evidence type="ECO:0000256" key="1">
    <source>
        <dbReference type="ARBA" id="ARBA00004251"/>
    </source>
</evidence>
<comment type="subcellular location">
    <subcellularLocation>
        <location evidence="1">Cell membrane</location>
        <topology evidence="1">Single-pass type I membrane protein</topology>
    </subcellularLocation>
</comment>
<dbReference type="PROSITE" id="PS50835">
    <property type="entry name" value="IG_LIKE"/>
    <property type="match status" value="1"/>
</dbReference>
<dbReference type="KEGG" id="pdic:114505024"/>
<dbReference type="Pfam" id="PF22705">
    <property type="entry name" value="C2-set_3"/>
    <property type="match status" value="1"/>
</dbReference>
<dbReference type="InterPro" id="IPR053896">
    <property type="entry name" value="BTN3A2-like_Ig-C"/>
</dbReference>
<dbReference type="InterPro" id="IPR003599">
    <property type="entry name" value="Ig_sub"/>
</dbReference>
<evidence type="ECO:0000256" key="3">
    <source>
        <dbReference type="ARBA" id="ARBA00022692"/>
    </source>
</evidence>
<dbReference type="PANTHER" id="PTHR25466:SF1">
    <property type="entry name" value="PROGRAMMED CELL DEATH 1 LIGAND 2"/>
    <property type="match status" value="1"/>
</dbReference>
<dbReference type="FunFam" id="2.60.40.10:FF:001239">
    <property type="entry name" value="Programmed cell death 1 ligand 2"/>
    <property type="match status" value="1"/>
</dbReference>
<evidence type="ECO:0000259" key="13">
    <source>
        <dbReference type="PROSITE" id="PS50835"/>
    </source>
</evidence>